<dbReference type="EMBL" id="QRBB01000001">
    <property type="protein sequence ID" value="RDS76554.1"/>
    <property type="molecule type" value="Genomic_DNA"/>
</dbReference>
<dbReference type="Pfam" id="PF12096">
    <property type="entry name" value="DUF3572"/>
    <property type="match status" value="1"/>
</dbReference>
<reference evidence="1 2" key="1">
    <citation type="submission" date="2018-07" db="EMBL/GenBank/DDBJ databases">
        <title>Erythrobacter nanhaiensis sp. nov., a novel member of the genus Erythrobacter isolated from the South China Sea.</title>
        <authorList>
            <person name="Chen X."/>
            <person name="Liu J."/>
        </authorList>
    </citation>
    <scope>NUCLEOTIDE SEQUENCE [LARGE SCALE GENOMIC DNA]</scope>
    <source>
        <strain evidence="1 2">S-5</strain>
    </source>
</reference>
<protein>
    <submittedName>
        <fullName evidence="1">DUF3572 family protein</fullName>
    </submittedName>
</protein>
<evidence type="ECO:0000313" key="1">
    <source>
        <dbReference type="EMBL" id="RDS76554.1"/>
    </source>
</evidence>
<dbReference type="RefSeq" id="WP_115490783.1">
    <property type="nucleotide sequence ID" value="NZ_JACHWW010000001.1"/>
</dbReference>
<accession>A0A395LM63</accession>
<dbReference type="Proteomes" id="UP000254101">
    <property type="component" value="Unassembled WGS sequence"/>
</dbReference>
<comment type="caution">
    <text evidence="1">The sequence shown here is derived from an EMBL/GenBank/DDBJ whole genome shotgun (WGS) entry which is preliminary data.</text>
</comment>
<organism evidence="1 2">
    <name type="scientific">Alteriqipengyuania lutimaris</name>
    <dbReference type="NCBI Taxonomy" id="1538146"/>
    <lineage>
        <taxon>Bacteria</taxon>
        <taxon>Pseudomonadati</taxon>
        <taxon>Pseudomonadota</taxon>
        <taxon>Alphaproteobacteria</taxon>
        <taxon>Sphingomonadales</taxon>
        <taxon>Erythrobacteraceae</taxon>
        <taxon>Alteriqipengyuania</taxon>
    </lineage>
</organism>
<name>A0A395LM63_9SPHN</name>
<proteinExistence type="predicted"/>
<dbReference type="InterPro" id="IPR021955">
    <property type="entry name" value="DUF3572"/>
</dbReference>
<dbReference type="AlphaFoldDB" id="A0A395LM63"/>
<keyword evidence="2" id="KW-1185">Reference proteome</keyword>
<sequence length="93" mass="9847">MTTLPPDKSAHHDASALALSALGWVLTDERRADRLLSLTGLTPDVLREGLGTRSVQAAVLDFLAGHEPDLVLAADALNVEPAAIIAARDELIR</sequence>
<gene>
    <name evidence="1" type="ORF">DL238_02345</name>
</gene>
<dbReference type="OrthoDB" id="7356934at2"/>
<evidence type="ECO:0000313" key="2">
    <source>
        <dbReference type="Proteomes" id="UP000254101"/>
    </source>
</evidence>